<gene>
    <name evidence="2" type="ORF">METZ01_LOCUS107291</name>
</gene>
<proteinExistence type="predicted"/>
<dbReference type="AlphaFoldDB" id="A0A381WR86"/>
<evidence type="ECO:0000256" key="1">
    <source>
        <dbReference type="SAM" id="Phobius"/>
    </source>
</evidence>
<feature type="transmembrane region" description="Helical" evidence="1">
    <location>
        <begin position="24"/>
        <end position="43"/>
    </location>
</feature>
<protein>
    <submittedName>
        <fullName evidence="2">Uncharacterized protein</fullName>
    </submittedName>
</protein>
<evidence type="ECO:0000313" key="2">
    <source>
        <dbReference type="EMBL" id="SVA54437.1"/>
    </source>
</evidence>
<dbReference type="EMBL" id="UINC01012468">
    <property type="protein sequence ID" value="SVA54437.1"/>
    <property type="molecule type" value="Genomic_DNA"/>
</dbReference>
<organism evidence="2">
    <name type="scientific">marine metagenome</name>
    <dbReference type="NCBI Taxonomy" id="408172"/>
    <lineage>
        <taxon>unclassified sequences</taxon>
        <taxon>metagenomes</taxon>
        <taxon>ecological metagenomes</taxon>
    </lineage>
</organism>
<sequence>MNTMRPYESLMSGANDDVRRNKKAAWPFGVATLGMFVPVLMATPSRSNCWRVKSPAT</sequence>
<keyword evidence="1" id="KW-1133">Transmembrane helix</keyword>
<name>A0A381WR86_9ZZZZ</name>
<reference evidence="2" key="1">
    <citation type="submission" date="2018-05" db="EMBL/GenBank/DDBJ databases">
        <authorList>
            <person name="Lanie J.A."/>
            <person name="Ng W.-L."/>
            <person name="Kazmierczak K.M."/>
            <person name="Andrzejewski T.M."/>
            <person name="Davidsen T.M."/>
            <person name="Wayne K.J."/>
            <person name="Tettelin H."/>
            <person name="Glass J.I."/>
            <person name="Rusch D."/>
            <person name="Podicherti R."/>
            <person name="Tsui H.-C.T."/>
            <person name="Winkler M.E."/>
        </authorList>
    </citation>
    <scope>NUCLEOTIDE SEQUENCE</scope>
</reference>
<accession>A0A381WR86</accession>
<keyword evidence="1" id="KW-0812">Transmembrane</keyword>
<keyword evidence="1" id="KW-0472">Membrane</keyword>